<evidence type="ECO:0000313" key="5">
    <source>
        <dbReference type="Proteomes" id="UP001231189"/>
    </source>
</evidence>
<feature type="region of interest" description="Disordered" evidence="1">
    <location>
        <begin position="1"/>
        <end position="32"/>
    </location>
</feature>
<dbReference type="Proteomes" id="UP001231189">
    <property type="component" value="Unassembled WGS sequence"/>
</dbReference>
<accession>A0AAD8QJV6</accession>
<gene>
    <name evidence="4" type="ORF">QYE76_037581</name>
</gene>
<dbReference type="AlphaFoldDB" id="A0AAD8QJV6"/>
<sequence length="642" mass="74115">MEEEDTEGESDADDSDESDDGEEVPIPGRWNHNFSSAMTINDGLDSNWEYHQNNVAVGAMFPSKRHMQDAIIKWAMASQRQLRTTVSSGKYLTMECVDINCPGRVHGYVPKYDTTWRVSDFVPHSCELASIRNDHCNLSSNLIARLLYTEIVEGQAMRVNAIQKNVKKHHFYTISYGKAWRAKQRAMEMRFGSFRDAYDAVVRLLQTLQARNPDTYVNIQDMFLPEFPSYRVLHRVYFSFGVCIESFRHCRPVLCVDGTFLTGQYKGQILTAIGMDGNNQIVPLAFAFVESENTESWLWFFRQLKISIVKDKPNVCILHDRHAGILKAIKTLKEPGQETPWIDIESRWCMRHLGANFYTQFRNKNLMNVFKRLCIQNQQWKYNFLRSKLQEFTKQQVVQRKAARDANIAAHMQAVAAGTTAVEAPVYEAPQGLCDLPGFDPPGTRRRQGRQIKNFEQWIEHEPTERWSLLHDTHGARYGVMTTNLAESYNCYPAFTEQFDVLDDRAVIWEPYTAAAVHARYPGGISILCYRDCAYWMTQSKIIFDVSVEVMAQQRIMRQFGSRQLVDPPPPIAPLPAYVHKYNRKGTSHSSTWWLQRVGSYVDEWLTRQHTSGDTMSSLIHRSLRHICRGTLQQRECASSRR</sequence>
<dbReference type="InterPro" id="IPR018289">
    <property type="entry name" value="MULE_transposase_dom"/>
</dbReference>
<evidence type="ECO:0000259" key="2">
    <source>
        <dbReference type="Pfam" id="PF03108"/>
    </source>
</evidence>
<evidence type="ECO:0000259" key="3">
    <source>
        <dbReference type="Pfam" id="PF10551"/>
    </source>
</evidence>
<dbReference type="PANTHER" id="PTHR31973">
    <property type="entry name" value="POLYPROTEIN, PUTATIVE-RELATED"/>
    <property type="match status" value="1"/>
</dbReference>
<dbReference type="PANTHER" id="PTHR31973:SF195">
    <property type="entry name" value="MUDR FAMILY TRANSPOSASE"/>
    <property type="match status" value="1"/>
</dbReference>
<dbReference type="Pfam" id="PF10551">
    <property type="entry name" value="MULE"/>
    <property type="match status" value="1"/>
</dbReference>
<protein>
    <submittedName>
        <fullName evidence="4">Uncharacterized protein</fullName>
    </submittedName>
</protein>
<dbReference type="Pfam" id="PF03108">
    <property type="entry name" value="DBD_Tnp_Mut"/>
    <property type="match status" value="1"/>
</dbReference>
<name>A0AAD8QJV6_LOLMU</name>
<feature type="domain" description="MULE transposase" evidence="3">
    <location>
        <begin position="253"/>
        <end position="354"/>
    </location>
</feature>
<keyword evidence="5" id="KW-1185">Reference proteome</keyword>
<organism evidence="4 5">
    <name type="scientific">Lolium multiflorum</name>
    <name type="common">Italian ryegrass</name>
    <name type="synonym">Lolium perenne subsp. multiflorum</name>
    <dbReference type="NCBI Taxonomy" id="4521"/>
    <lineage>
        <taxon>Eukaryota</taxon>
        <taxon>Viridiplantae</taxon>
        <taxon>Streptophyta</taxon>
        <taxon>Embryophyta</taxon>
        <taxon>Tracheophyta</taxon>
        <taxon>Spermatophyta</taxon>
        <taxon>Magnoliopsida</taxon>
        <taxon>Liliopsida</taxon>
        <taxon>Poales</taxon>
        <taxon>Poaceae</taxon>
        <taxon>BOP clade</taxon>
        <taxon>Pooideae</taxon>
        <taxon>Poodae</taxon>
        <taxon>Poeae</taxon>
        <taxon>Poeae Chloroplast Group 2 (Poeae type)</taxon>
        <taxon>Loliodinae</taxon>
        <taxon>Loliinae</taxon>
        <taxon>Lolium</taxon>
    </lineage>
</organism>
<comment type="caution">
    <text evidence="4">The sequence shown here is derived from an EMBL/GenBank/DDBJ whole genome shotgun (WGS) entry which is preliminary data.</text>
</comment>
<feature type="domain" description="Transposase MuDR plant" evidence="2">
    <location>
        <begin position="55"/>
        <end position="112"/>
    </location>
</feature>
<feature type="compositionally biased region" description="Acidic residues" evidence="1">
    <location>
        <begin position="1"/>
        <end position="23"/>
    </location>
</feature>
<proteinExistence type="predicted"/>
<dbReference type="EMBL" id="JAUUTY010000029">
    <property type="protein sequence ID" value="KAK1603506.1"/>
    <property type="molecule type" value="Genomic_DNA"/>
</dbReference>
<reference evidence="4" key="1">
    <citation type="submission" date="2023-07" db="EMBL/GenBank/DDBJ databases">
        <title>A chromosome-level genome assembly of Lolium multiflorum.</title>
        <authorList>
            <person name="Chen Y."/>
            <person name="Copetti D."/>
            <person name="Kolliker R."/>
            <person name="Studer B."/>
        </authorList>
    </citation>
    <scope>NUCLEOTIDE SEQUENCE</scope>
    <source>
        <strain evidence="4">02402/16</strain>
        <tissue evidence="4">Leaf</tissue>
    </source>
</reference>
<evidence type="ECO:0000313" key="4">
    <source>
        <dbReference type="EMBL" id="KAK1603506.1"/>
    </source>
</evidence>
<evidence type="ECO:0000256" key="1">
    <source>
        <dbReference type="SAM" id="MobiDB-lite"/>
    </source>
</evidence>
<dbReference type="InterPro" id="IPR004332">
    <property type="entry name" value="Transposase_MuDR"/>
</dbReference>